<dbReference type="Gene3D" id="1.10.238.10">
    <property type="entry name" value="EF-hand"/>
    <property type="match status" value="2"/>
</dbReference>
<feature type="compositionally biased region" description="Basic residues" evidence="4">
    <location>
        <begin position="341"/>
        <end position="352"/>
    </location>
</feature>
<organism evidence="6 7">
    <name type="scientific">Setaria digitata</name>
    <dbReference type="NCBI Taxonomy" id="48799"/>
    <lineage>
        <taxon>Eukaryota</taxon>
        <taxon>Metazoa</taxon>
        <taxon>Ecdysozoa</taxon>
        <taxon>Nematoda</taxon>
        <taxon>Chromadorea</taxon>
        <taxon>Rhabditida</taxon>
        <taxon>Spirurina</taxon>
        <taxon>Spiruromorpha</taxon>
        <taxon>Filarioidea</taxon>
        <taxon>Setariidae</taxon>
        <taxon>Setaria</taxon>
    </lineage>
</organism>
<dbReference type="SMART" id="SM00054">
    <property type="entry name" value="EFh"/>
    <property type="match status" value="5"/>
</dbReference>
<dbReference type="GO" id="GO:0005783">
    <property type="term" value="C:endoplasmic reticulum"/>
    <property type="evidence" value="ECO:0007669"/>
    <property type="project" value="TreeGrafter"/>
</dbReference>
<evidence type="ECO:0000256" key="2">
    <source>
        <dbReference type="ARBA" id="ARBA00022737"/>
    </source>
</evidence>
<feature type="compositionally biased region" description="Basic residues" evidence="4">
    <location>
        <begin position="683"/>
        <end position="692"/>
    </location>
</feature>
<feature type="compositionally biased region" description="Basic and acidic residues" evidence="4">
    <location>
        <begin position="725"/>
        <end position="738"/>
    </location>
</feature>
<dbReference type="AlphaFoldDB" id="A0A915Q0X4"/>
<feature type="compositionally biased region" description="Polar residues" evidence="4">
    <location>
        <begin position="896"/>
        <end position="908"/>
    </location>
</feature>
<evidence type="ECO:0000313" key="6">
    <source>
        <dbReference type="Proteomes" id="UP000887581"/>
    </source>
</evidence>
<dbReference type="WBParaSite" id="sdigi.contig428.g8248.t1">
    <property type="protein sequence ID" value="sdigi.contig428.g8248.t1"/>
    <property type="gene ID" value="sdigi.contig428.g8248"/>
</dbReference>
<keyword evidence="2" id="KW-0677">Repeat</keyword>
<dbReference type="PANTHER" id="PTHR10827:SF98">
    <property type="entry name" value="45 KDA CALCIUM-BINDING PROTEIN"/>
    <property type="match status" value="1"/>
</dbReference>
<dbReference type="PROSITE" id="PS50222">
    <property type="entry name" value="EF_HAND_2"/>
    <property type="match status" value="3"/>
</dbReference>
<proteinExistence type="predicted"/>
<protein>
    <submittedName>
        <fullName evidence="7">EF-hand domain-containing protein</fullName>
    </submittedName>
</protein>
<evidence type="ECO:0000313" key="7">
    <source>
        <dbReference type="WBParaSite" id="sdigi.contig428.g8248.t1"/>
    </source>
</evidence>
<feature type="compositionally biased region" description="Acidic residues" evidence="4">
    <location>
        <begin position="746"/>
        <end position="769"/>
    </location>
</feature>
<keyword evidence="3" id="KW-0106">Calcium</keyword>
<name>A0A915Q0X4_9BILA</name>
<feature type="compositionally biased region" description="Pro residues" evidence="4">
    <location>
        <begin position="983"/>
        <end position="993"/>
    </location>
</feature>
<dbReference type="InterPro" id="IPR011992">
    <property type="entry name" value="EF-hand-dom_pair"/>
</dbReference>
<evidence type="ECO:0000259" key="5">
    <source>
        <dbReference type="PROSITE" id="PS50222"/>
    </source>
</evidence>
<dbReference type="PROSITE" id="PS00018">
    <property type="entry name" value="EF_HAND_1"/>
    <property type="match status" value="1"/>
</dbReference>
<feature type="region of interest" description="Disordered" evidence="4">
    <location>
        <begin position="341"/>
        <end position="360"/>
    </location>
</feature>
<evidence type="ECO:0000256" key="3">
    <source>
        <dbReference type="ARBA" id="ARBA00022837"/>
    </source>
</evidence>
<feature type="compositionally biased region" description="Basic and acidic residues" evidence="4">
    <location>
        <begin position="770"/>
        <end position="782"/>
    </location>
</feature>
<feature type="region of interest" description="Disordered" evidence="4">
    <location>
        <begin position="667"/>
        <end position="844"/>
    </location>
</feature>
<feature type="region of interest" description="Disordered" evidence="4">
    <location>
        <begin position="886"/>
        <end position="908"/>
    </location>
</feature>
<feature type="compositionally biased region" description="Low complexity" evidence="4">
    <location>
        <begin position="783"/>
        <end position="792"/>
    </location>
</feature>
<accession>A0A915Q0X4</accession>
<dbReference type="GO" id="GO:0005509">
    <property type="term" value="F:calcium ion binding"/>
    <property type="evidence" value="ECO:0007669"/>
    <property type="project" value="InterPro"/>
</dbReference>
<sequence length="1237" mass="139397">MWVNGANRAQWRVCQIVDSGLPDFLLKHLILTMSRPWMLSFIVSNTLLWTATYGTGIFDLLFPQDIFRKADRNGDKFIDRSEIIAAVRQVRRHVARATLRWLELIVHQVTQDVQDHDTDGDGILNEMELFESAYMEHGLSIEDIASCFRESDVSKDGYLISSELVETLHCIRLLALKEGKQLLEIYDTDGDHRLDIREAQMLAGLRYDIEPGYATVVFEDINELELIDFLTKLREEAAIAALNKLSGLDQNGDEAVSFGELLQGYEKQLKKPVLKKIFGKVDVNKNAHIDPIEFVSLQNLVADEIRLQTLQNDFQQESFPTTVATTSLPTLIIFGPLKKQYHPRSTNQRKRRSDSEADKKIIVTDDSQPSIREMATASASNVHFNSLVTTVPKFMKSSDENQKFLSDGAQLLAEMSTYDKRTEKKENITETFDVKGIQEKSVSDETIRPFSQPVVQEDRKFNADVSGSGTVRRIIGNEYVRDQNEALNNSPNTVYIKKFKKFFDFLQNAIKKVTKAVKENKEKQSENLKSPVGNINITRRASQTTDNISSIGISEVNKAVNVSEILAMTTSKNLKMEEGADYEIYERIRDENGMIVHTPVDSSEYETVTARNFKTILNEKESNKMSKLVNYDAKGHERSLEKRNFHDAIESEEDEDDWILAVETNIGEPTDSSEHQTGSATSKLHKKSKKRKLSSEPNQESTRRKKLHHSPPDKVDSSENYTEVTSDKRLLRPEDKLRVVKQYTEHDDDEGNEMIPEAEGDEESGESSEEAGKDGSFDKSSEQESSSNYAMSTSQPFSSRKMSKEAKLEVNLTNKDDKIISSSSDSSELVEFSNETKGKTLFKKNLTDDKSVSELSVTQRGVDIKEGQVLKPSLVFSTEENGTIMDEEVHSRTLKAGNSSSEETQLKVTRNKYQIRPSSNEEDDFFDELQNVVLNLTIPEIDQASKAVISKTIKFENEKKDFQKNVEHLSELQKNDVISQPPKTSPAPAPSPSPEISLILVSKTEAGDNLSTTMDQAKKLQVRTSFLTDDTSEQTTERIYAESGIAIESKLHNGTQNLVSPDAVLNASISSESKNDVTEGSRETAQMSLDLIHNLVRSTENEVTDQRDKIEAELIQKENMECSSHSHSSESQKCPTKDNITVEVTVPNVGNGDECRLKQICRENQRLTSSSRPAETSGSIGSSMEVLSQKIEIGSPSSSKTNQLQMEEWRTEATEDLLLQAVQEYQAYLKNQKRMKN</sequence>
<dbReference type="Proteomes" id="UP000887581">
    <property type="component" value="Unplaced"/>
</dbReference>
<feature type="domain" description="EF-hand" evidence="5">
    <location>
        <begin position="269"/>
        <end position="304"/>
    </location>
</feature>
<feature type="domain" description="EF-hand" evidence="5">
    <location>
        <begin position="139"/>
        <end position="174"/>
    </location>
</feature>
<dbReference type="PANTHER" id="PTHR10827">
    <property type="entry name" value="RETICULOCALBIN"/>
    <property type="match status" value="1"/>
</dbReference>
<feature type="region of interest" description="Disordered" evidence="4">
    <location>
        <begin position="973"/>
        <end position="994"/>
    </location>
</feature>
<reference evidence="7" key="1">
    <citation type="submission" date="2022-11" db="UniProtKB">
        <authorList>
            <consortium name="WormBaseParasite"/>
        </authorList>
    </citation>
    <scope>IDENTIFICATION</scope>
</reference>
<evidence type="ECO:0000256" key="1">
    <source>
        <dbReference type="ARBA" id="ARBA00022723"/>
    </source>
</evidence>
<keyword evidence="1" id="KW-0479">Metal-binding</keyword>
<feature type="domain" description="EF-hand" evidence="5">
    <location>
        <begin position="58"/>
        <end position="93"/>
    </location>
</feature>
<dbReference type="SUPFAM" id="SSF47473">
    <property type="entry name" value="EF-hand"/>
    <property type="match status" value="2"/>
</dbReference>
<dbReference type="InterPro" id="IPR018247">
    <property type="entry name" value="EF_Hand_1_Ca_BS"/>
</dbReference>
<keyword evidence="6" id="KW-1185">Reference proteome</keyword>
<dbReference type="InterPro" id="IPR002048">
    <property type="entry name" value="EF_hand_dom"/>
</dbReference>
<evidence type="ECO:0000256" key="4">
    <source>
        <dbReference type="SAM" id="MobiDB-lite"/>
    </source>
</evidence>
<feature type="compositionally biased region" description="Basic and acidic residues" evidence="4">
    <location>
        <begin position="802"/>
        <end position="819"/>
    </location>
</feature>